<evidence type="ECO:0000313" key="6">
    <source>
        <dbReference type="Proteomes" id="UP000683246"/>
    </source>
</evidence>
<dbReference type="InterPro" id="IPR020449">
    <property type="entry name" value="Tscrpt_reg_AraC-type_HTH"/>
</dbReference>
<dbReference type="InterPro" id="IPR014710">
    <property type="entry name" value="RmlC-like_jellyroll"/>
</dbReference>
<dbReference type="InterPro" id="IPR018060">
    <property type="entry name" value="HTH_AraC"/>
</dbReference>
<dbReference type="PROSITE" id="PS01124">
    <property type="entry name" value="HTH_ARAC_FAMILY_2"/>
    <property type="match status" value="1"/>
</dbReference>
<keyword evidence="1" id="KW-0805">Transcription regulation</keyword>
<dbReference type="KEGG" id="vpy:HZI73_25730"/>
<sequence>MSEHLMSSQHNEIQVLHAISNDWSMVNAHFHDKYELNLSISGGNRFFVNDTVHITEPGDLFFLSPEDLHKNLVPQHVTYERYLIFFTPKSMACFDTCGTDLFEIFKRPHPEFNNKLSLNQEQLLEITTLLDDIIYHATCRYANLILYKKIKVAELLLLIHNIYHNHRNPYPMNPDTISKKVHSIIDYINLHLSSKLTIDHLAKQFYINKHYLCDIFKKETNFTINQHITNKRIIKSKILLKKGLTVTEVTAAIGYENDSHFIRTFKKLVGITPKQYALKHPHTKDNL</sequence>
<feature type="domain" description="HTH araC/xylS-type" evidence="4">
    <location>
        <begin position="182"/>
        <end position="279"/>
    </location>
</feature>
<dbReference type="SUPFAM" id="SSF46689">
    <property type="entry name" value="Homeodomain-like"/>
    <property type="match status" value="2"/>
</dbReference>
<dbReference type="PANTHER" id="PTHR43280">
    <property type="entry name" value="ARAC-FAMILY TRANSCRIPTIONAL REGULATOR"/>
    <property type="match status" value="1"/>
</dbReference>
<keyword evidence="2" id="KW-0238">DNA-binding</keyword>
<dbReference type="Gene3D" id="1.10.10.60">
    <property type="entry name" value="Homeodomain-like"/>
    <property type="match status" value="2"/>
</dbReference>
<keyword evidence="3" id="KW-0804">Transcription</keyword>
<gene>
    <name evidence="5" type="ORF">HZI73_25730</name>
</gene>
<dbReference type="InterPro" id="IPR018062">
    <property type="entry name" value="HTH_AraC-typ_CS"/>
</dbReference>
<dbReference type="InterPro" id="IPR037923">
    <property type="entry name" value="HTH-like"/>
</dbReference>
<dbReference type="RefSeq" id="WP_212696195.1">
    <property type="nucleotide sequence ID" value="NZ_CP058649.1"/>
</dbReference>
<evidence type="ECO:0000259" key="4">
    <source>
        <dbReference type="PROSITE" id="PS01124"/>
    </source>
</evidence>
<evidence type="ECO:0000313" key="5">
    <source>
        <dbReference type="EMBL" id="QUI25491.1"/>
    </source>
</evidence>
<reference evidence="5" key="1">
    <citation type="submission" date="2020-07" db="EMBL/GenBank/DDBJ databases">
        <title>Vallitalea pronyensis genome.</title>
        <authorList>
            <person name="Postec A."/>
        </authorList>
    </citation>
    <scope>NUCLEOTIDE SEQUENCE</scope>
    <source>
        <strain evidence="5">FatNI3</strain>
    </source>
</reference>
<organism evidence="5 6">
    <name type="scientific">Vallitalea pronyensis</name>
    <dbReference type="NCBI Taxonomy" id="1348613"/>
    <lineage>
        <taxon>Bacteria</taxon>
        <taxon>Bacillati</taxon>
        <taxon>Bacillota</taxon>
        <taxon>Clostridia</taxon>
        <taxon>Lachnospirales</taxon>
        <taxon>Vallitaleaceae</taxon>
        <taxon>Vallitalea</taxon>
    </lineage>
</organism>
<name>A0A8J8MQ36_9FIRM</name>
<dbReference type="Gene3D" id="2.60.120.10">
    <property type="entry name" value="Jelly Rolls"/>
    <property type="match status" value="1"/>
</dbReference>
<dbReference type="SUPFAM" id="SSF51215">
    <property type="entry name" value="Regulatory protein AraC"/>
    <property type="match status" value="1"/>
</dbReference>
<dbReference type="EMBL" id="CP058649">
    <property type="protein sequence ID" value="QUI25491.1"/>
    <property type="molecule type" value="Genomic_DNA"/>
</dbReference>
<dbReference type="PRINTS" id="PR00032">
    <property type="entry name" value="HTHARAC"/>
</dbReference>
<dbReference type="AlphaFoldDB" id="A0A8J8MQ36"/>
<dbReference type="InterPro" id="IPR009057">
    <property type="entry name" value="Homeodomain-like_sf"/>
</dbReference>
<keyword evidence="6" id="KW-1185">Reference proteome</keyword>
<dbReference type="Pfam" id="PF12833">
    <property type="entry name" value="HTH_18"/>
    <property type="match status" value="1"/>
</dbReference>
<dbReference type="PROSITE" id="PS00041">
    <property type="entry name" value="HTH_ARAC_FAMILY_1"/>
    <property type="match status" value="1"/>
</dbReference>
<evidence type="ECO:0000256" key="3">
    <source>
        <dbReference type="ARBA" id="ARBA00023163"/>
    </source>
</evidence>
<dbReference type="GO" id="GO:0003700">
    <property type="term" value="F:DNA-binding transcription factor activity"/>
    <property type="evidence" value="ECO:0007669"/>
    <property type="project" value="InterPro"/>
</dbReference>
<dbReference type="PANTHER" id="PTHR43280:SF28">
    <property type="entry name" value="HTH-TYPE TRANSCRIPTIONAL ACTIVATOR RHAS"/>
    <property type="match status" value="1"/>
</dbReference>
<dbReference type="GO" id="GO:0043565">
    <property type="term" value="F:sequence-specific DNA binding"/>
    <property type="evidence" value="ECO:0007669"/>
    <property type="project" value="InterPro"/>
</dbReference>
<accession>A0A8J8MQ36</accession>
<protein>
    <submittedName>
        <fullName evidence="5">Helix-turn-helix transcriptional regulator</fullName>
    </submittedName>
</protein>
<dbReference type="InterPro" id="IPR003313">
    <property type="entry name" value="AraC-bd"/>
</dbReference>
<dbReference type="Proteomes" id="UP000683246">
    <property type="component" value="Chromosome"/>
</dbReference>
<evidence type="ECO:0000256" key="2">
    <source>
        <dbReference type="ARBA" id="ARBA00023125"/>
    </source>
</evidence>
<dbReference type="SMART" id="SM00342">
    <property type="entry name" value="HTH_ARAC"/>
    <property type="match status" value="1"/>
</dbReference>
<proteinExistence type="predicted"/>
<evidence type="ECO:0000256" key="1">
    <source>
        <dbReference type="ARBA" id="ARBA00023015"/>
    </source>
</evidence>
<dbReference type="Pfam" id="PF02311">
    <property type="entry name" value="AraC_binding"/>
    <property type="match status" value="1"/>
</dbReference>